<sequence length="43" mass="4728">MIVLCNDDGFNANGIRSIYKQLVKFSEVMIVAPETEQSAMGHA</sequence>
<dbReference type="InterPro" id="IPR002828">
    <property type="entry name" value="SurE-like_Pase/nucleotidase"/>
</dbReference>
<dbReference type="EMBL" id="UINC01065152">
    <property type="protein sequence ID" value="SVB94498.1"/>
    <property type="molecule type" value="Genomic_DNA"/>
</dbReference>
<evidence type="ECO:0000259" key="1">
    <source>
        <dbReference type="Pfam" id="PF01975"/>
    </source>
</evidence>
<accession>A0A382I4M8</accession>
<dbReference type="GO" id="GO:0016787">
    <property type="term" value="F:hydrolase activity"/>
    <property type="evidence" value="ECO:0007669"/>
    <property type="project" value="InterPro"/>
</dbReference>
<organism evidence="2">
    <name type="scientific">marine metagenome</name>
    <dbReference type="NCBI Taxonomy" id="408172"/>
    <lineage>
        <taxon>unclassified sequences</taxon>
        <taxon>metagenomes</taxon>
        <taxon>ecological metagenomes</taxon>
    </lineage>
</organism>
<dbReference type="SUPFAM" id="SSF64167">
    <property type="entry name" value="SurE-like"/>
    <property type="match status" value="1"/>
</dbReference>
<reference evidence="2" key="1">
    <citation type="submission" date="2018-05" db="EMBL/GenBank/DDBJ databases">
        <authorList>
            <person name="Lanie J.A."/>
            <person name="Ng W.-L."/>
            <person name="Kazmierczak K.M."/>
            <person name="Andrzejewski T.M."/>
            <person name="Davidsen T.M."/>
            <person name="Wayne K.J."/>
            <person name="Tettelin H."/>
            <person name="Glass J.I."/>
            <person name="Rusch D."/>
            <person name="Podicherti R."/>
            <person name="Tsui H.-C.T."/>
            <person name="Winkler M.E."/>
        </authorList>
    </citation>
    <scope>NUCLEOTIDE SEQUENCE</scope>
</reference>
<dbReference type="Pfam" id="PF01975">
    <property type="entry name" value="SurE"/>
    <property type="match status" value="1"/>
</dbReference>
<evidence type="ECO:0000313" key="2">
    <source>
        <dbReference type="EMBL" id="SVB94498.1"/>
    </source>
</evidence>
<dbReference type="AlphaFoldDB" id="A0A382I4M8"/>
<dbReference type="InterPro" id="IPR036523">
    <property type="entry name" value="SurE-like_sf"/>
</dbReference>
<protein>
    <recommendedName>
        <fullName evidence="1">Survival protein SurE-like phosphatase/nucleotidase domain-containing protein</fullName>
    </recommendedName>
</protein>
<feature type="non-terminal residue" evidence="2">
    <location>
        <position position="43"/>
    </location>
</feature>
<dbReference type="Gene3D" id="3.40.1210.10">
    <property type="entry name" value="Survival protein SurE-like phosphatase/nucleotidase"/>
    <property type="match status" value="1"/>
</dbReference>
<feature type="domain" description="Survival protein SurE-like phosphatase/nucleotidase" evidence="1">
    <location>
        <begin position="2"/>
        <end position="43"/>
    </location>
</feature>
<name>A0A382I4M8_9ZZZZ</name>
<gene>
    <name evidence="2" type="ORF">METZ01_LOCUS247352</name>
</gene>
<proteinExistence type="predicted"/>